<evidence type="ECO:0000256" key="13">
    <source>
        <dbReference type="ARBA" id="ARBA00023098"/>
    </source>
</evidence>
<evidence type="ECO:0000256" key="16">
    <source>
        <dbReference type="ARBA" id="ARBA00023264"/>
    </source>
</evidence>
<feature type="transmembrane region" description="Helical" evidence="20">
    <location>
        <begin position="79"/>
        <end position="95"/>
    </location>
</feature>
<keyword evidence="10 19" id="KW-0808">Transferase</keyword>
<dbReference type="Gene3D" id="1.20.120.1760">
    <property type="match status" value="1"/>
</dbReference>
<evidence type="ECO:0000256" key="14">
    <source>
        <dbReference type="ARBA" id="ARBA00023136"/>
    </source>
</evidence>
<evidence type="ECO:0000256" key="9">
    <source>
        <dbReference type="ARBA" id="ARBA00022516"/>
    </source>
</evidence>
<keyword evidence="13" id="KW-0443">Lipid metabolism</keyword>
<gene>
    <name evidence="21" type="ORF">FC64_GL000883</name>
</gene>
<dbReference type="PANTHER" id="PTHR14269:SF62">
    <property type="entry name" value="CDP-DIACYLGLYCEROL--GLYCEROL-3-PHOSPHATE 3-PHOSPHATIDYLTRANSFERASE 1, CHLOROPLASTIC"/>
    <property type="match status" value="1"/>
</dbReference>
<evidence type="ECO:0000256" key="10">
    <source>
        <dbReference type="ARBA" id="ARBA00022679"/>
    </source>
</evidence>
<dbReference type="EMBL" id="AYYZ01000029">
    <property type="protein sequence ID" value="KRM51696.1"/>
    <property type="molecule type" value="Genomic_DNA"/>
</dbReference>
<evidence type="ECO:0000256" key="5">
    <source>
        <dbReference type="ARBA" id="ARBA00010441"/>
    </source>
</evidence>
<evidence type="ECO:0000256" key="2">
    <source>
        <dbReference type="ARBA" id="ARBA00004651"/>
    </source>
</evidence>
<feature type="transmembrane region" description="Helical" evidence="20">
    <location>
        <begin position="142"/>
        <end position="160"/>
    </location>
</feature>
<feature type="transmembrane region" description="Helical" evidence="20">
    <location>
        <begin position="12"/>
        <end position="31"/>
    </location>
</feature>
<evidence type="ECO:0000256" key="3">
    <source>
        <dbReference type="ARBA" id="ARBA00005042"/>
    </source>
</evidence>
<keyword evidence="15" id="KW-0594">Phospholipid biosynthesis</keyword>
<comment type="pathway">
    <text evidence="4">Lipid metabolism.</text>
</comment>
<dbReference type="InterPro" id="IPR050324">
    <property type="entry name" value="CDP-alcohol_PTase-I"/>
</dbReference>
<dbReference type="AlphaFoldDB" id="A0A0R1Z9S0"/>
<dbReference type="FunFam" id="1.20.120.1760:FF:000004">
    <property type="entry name" value="CDP-diacylglycerol--glycerol-3-phosphate 3-phosphatidyltransferase"/>
    <property type="match status" value="1"/>
</dbReference>
<keyword evidence="8" id="KW-1003">Cell membrane</keyword>
<keyword evidence="16" id="KW-1208">Phospholipid metabolism</keyword>
<evidence type="ECO:0000256" key="12">
    <source>
        <dbReference type="ARBA" id="ARBA00022989"/>
    </source>
</evidence>
<dbReference type="GO" id="GO:0006655">
    <property type="term" value="P:phosphatidylglycerol biosynthetic process"/>
    <property type="evidence" value="ECO:0007669"/>
    <property type="project" value="UniProtKB-UniPathway"/>
</dbReference>
<evidence type="ECO:0000256" key="6">
    <source>
        <dbReference type="ARBA" id="ARBA00013170"/>
    </source>
</evidence>
<evidence type="ECO:0000313" key="22">
    <source>
        <dbReference type="Proteomes" id="UP000051291"/>
    </source>
</evidence>
<evidence type="ECO:0000256" key="20">
    <source>
        <dbReference type="SAM" id="Phobius"/>
    </source>
</evidence>
<dbReference type="InterPro" id="IPR004570">
    <property type="entry name" value="Phosphatidylglycerol_P_synth"/>
</dbReference>
<dbReference type="InterPro" id="IPR000462">
    <property type="entry name" value="CDP-OH_P_trans"/>
</dbReference>
<dbReference type="PROSITE" id="PS00379">
    <property type="entry name" value="CDP_ALCOHOL_P_TRANSF"/>
    <property type="match status" value="1"/>
</dbReference>
<evidence type="ECO:0000256" key="15">
    <source>
        <dbReference type="ARBA" id="ARBA00023209"/>
    </source>
</evidence>
<dbReference type="PANTHER" id="PTHR14269">
    <property type="entry name" value="CDP-DIACYLGLYCEROL--GLYCEROL-3-PHOSPHATE 3-PHOSPHATIDYLTRANSFERASE-RELATED"/>
    <property type="match status" value="1"/>
</dbReference>
<evidence type="ECO:0000256" key="17">
    <source>
        <dbReference type="ARBA" id="ARBA00048586"/>
    </source>
</evidence>
<evidence type="ECO:0000256" key="4">
    <source>
        <dbReference type="ARBA" id="ARBA00005189"/>
    </source>
</evidence>
<protein>
    <recommendedName>
        <fullName evidence="7 18">CDP-diacylglycerol--glycerol-3-phosphate 3-phosphatidyltransferase</fullName>
        <ecNumber evidence="6 18">2.7.8.5</ecNumber>
    </recommendedName>
</protein>
<dbReference type="InterPro" id="IPR048254">
    <property type="entry name" value="CDP_ALCOHOL_P_TRANSF_CS"/>
</dbReference>
<keyword evidence="9" id="KW-0444">Lipid biosynthesis</keyword>
<comment type="catalytic activity">
    <reaction evidence="17">
        <text>a CDP-1,2-diacyl-sn-glycerol + sn-glycerol 3-phosphate = a 1,2-diacyl-sn-glycero-3-phospho-(1'-sn-glycero-3'-phosphate) + CMP + H(+)</text>
        <dbReference type="Rhea" id="RHEA:12593"/>
        <dbReference type="ChEBI" id="CHEBI:15378"/>
        <dbReference type="ChEBI" id="CHEBI:57597"/>
        <dbReference type="ChEBI" id="CHEBI:58332"/>
        <dbReference type="ChEBI" id="CHEBI:60110"/>
        <dbReference type="ChEBI" id="CHEBI:60377"/>
        <dbReference type="EC" id="2.7.8.5"/>
    </reaction>
</comment>
<feature type="transmembrane region" description="Helical" evidence="20">
    <location>
        <begin position="166"/>
        <end position="183"/>
    </location>
</feature>
<accession>A0A0R1Z9S0</accession>
<feature type="transmembrane region" description="Helical" evidence="20">
    <location>
        <begin position="37"/>
        <end position="58"/>
    </location>
</feature>
<comment type="pathway">
    <text evidence="3">Phospholipid metabolism; phosphatidylglycerol biosynthesis; phosphatidylglycerol from CDP-diacylglycerol: step 1/2.</text>
</comment>
<name>A0A0R1Z9S0_9LACO</name>
<dbReference type="Proteomes" id="UP000051291">
    <property type="component" value="Unassembled WGS sequence"/>
</dbReference>
<proteinExistence type="inferred from homology"/>
<comment type="similarity">
    <text evidence="5 19">Belongs to the CDP-alcohol phosphatidyltransferase class-I family.</text>
</comment>
<keyword evidence="14 20" id="KW-0472">Membrane</keyword>
<evidence type="ECO:0000256" key="11">
    <source>
        <dbReference type="ARBA" id="ARBA00022692"/>
    </source>
</evidence>
<comment type="subcellular location">
    <subcellularLocation>
        <location evidence="2">Cell membrane</location>
        <topology evidence="2">Multi-pass membrane protein</topology>
    </subcellularLocation>
</comment>
<dbReference type="PIRSF" id="PIRSF000847">
    <property type="entry name" value="Phos_ph_gly_syn"/>
    <property type="match status" value="1"/>
</dbReference>
<dbReference type="EC" id="2.7.8.5" evidence="6 18"/>
<dbReference type="UniPathway" id="UPA00084">
    <property type="reaction ID" value="UER00503"/>
</dbReference>
<dbReference type="STRING" id="1423820.FC64_GL000883"/>
<dbReference type="GO" id="GO:0008444">
    <property type="term" value="F:CDP-diacylglycerol-glycerol-3-phosphate 3-phosphatidyltransferase activity"/>
    <property type="evidence" value="ECO:0007669"/>
    <property type="project" value="UniProtKB-UniRule"/>
</dbReference>
<dbReference type="PATRIC" id="fig|1423820.4.peg.905"/>
<evidence type="ECO:0000313" key="21">
    <source>
        <dbReference type="EMBL" id="KRM51696.1"/>
    </source>
</evidence>
<dbReference type="GO" id="GO:0005886">
    <property type="term" value="C:plasma membrane"/>
    <property type="evidence" value="ECO:0007669"/>
    <property type="project" value="UniProtKB-SubCell"/>
</dbReference>
<organism evidence="21 22">
    <name type="scientific">Ligilactobacillus araffinosus DSM 20653</name>
    <dbReference type="NCBI Taxonomy" id="1423820"/>
    <lineage>
        <taxon>Bacteria</taxon>
        <taxon>Bacillati</taxon>
        <taxon>Bacillota</taxon>
        <taxon>Bacilli</taxon>
        <taxon>Lactobacillales</taxon>
        <taxon>Lactobacillaceae</taxon>
        <taxon>Ligilactobacillus</taxon>
    </lineage>
</organism>
<keyword evidence="11 20" id="KW-0812">Transmembrane</keyword>
<comment type="caution">
    <text evidence="21">The sequence shown here is derived from an EMBL/GenBank/DDBJ whole genome shotgun (WGS) entry which is preliminary data.</text>
</comment>
<reference evidence="21 22" key="1">
    <citation type="journal article" date="2015" name="Genome Announc.">
        <title>Expanding the biotechnology potential of lactobacilli through comparative genomics of 213 strains and associated genera.</title>
        <authorList>
            <person name="Sun Z."/>
            <person name="Harris H.M."/>
            <person name="McCann A."/>
            <person name="Guo C."/>
            <person name="Argimon S."/>
            <person name="Zhang W."/>
            <person name="Yang X."/>
            <person name="Jeffery I.B."/>
            <person name="Cooney J.C."/>
            <person name="Kagawa T.F."/>
            <person name="Liu W."/>
            <person name="Song Y."/>
            <person name="Salvetti E."/>
            <person name="Wrobel A."/>
            <person name="Rasinkangas P."/>
            <person name="Parkhill J."/>
            <person name="Rea M.C."/>
            <person name="O'Sullivan O."/>
            <person name="Ritari J."/>
            <person name="Douillard F.P."/>
            <person name="Paul Ross R."/>
            <person name="Yang R."/>
            <person name="Briner A.E."/>
            <person name="Felis G.E."/>
            <person name="de Vos W.M."/>
            <person name="Barrangou R."/>
            <person name="Klaenhammer T.R."/>
            <person name="Caufield P.W."/>
            <person name="Cui Y."/>
            <person name="Zhang H."/>
            <person name="O'Toole P.W."/>
        </authorList>
    </citation>
    <scope>NUCLEOTIDE SEQUENCE [LARGE SCALE GENOMIC DNA]</scope>
    <source>
        <strain evidence="21 22">DSM 20653</strain>
    </source>
</reference>
<evidence type="ECO:0000256" key="8">
    <source>
        <dbReference type="ARBA" id="ARBA00022475"/>
    </source>
</evidence>
<dbReference type="NCBIfam" id="TIGR00560">
    <property type="entry name" value="pgsA"/>
    <property type="match status" value="1"/>
</dbReference>
<dbReference type="InterPro" id="IPR043130">
    <property type="entry name" value="CDP-OH_PTrfase_TM_dom"/>
</dbReference>
<evidence type="ECO:0000256" key="7">
    <source>
        <dbReference type="ARBA" id="ARBA00014944"/>
    </source>
</evidence>
<comment type="function">
    <text evidence="1">This protein catalyzes the committed step to the synthesis of the acidic phospholipids.</text>
</comment>
<evidence type="ECO:0000256" key="18">
    <source>
        <dbReference type="NCBIfam" id="TIGR00560"/>
    </source>
</evidence>
<evidence type="ECO:0000256" key="1">
    <source>
        <dbReference type="ARBA" id="ARBA00003973"/>
    </source>
</evidence>
<sequence>MNLPNKLTVIRILLIPLFMFVLLLPLHWGNIVLAGTAIPKTSLIGAIIFAGASITDFVDGQIARRKHLVTNFGKFADPLADKMLVMTAFIILVQMGKVPAWVAAIIVCRELAVTGLRLIVVENNGEVMAAKMPGKIKTASQMFSIIFLFLNNIFFANIHFPIGQVLLYVCLFFTIYSGIEYFYNARHVFADSFGKDKK</sequence>
<dbReference type="Pfam" id="PF01066">
    <property type="entry name" value="CDP-OH_P_transf"/>
    <property type="match status" value="1"/>
</dbReference>
<keyword evidence="22" id="KW-1185">Reference proteome</keyword>
<evidence type="ECO:0000256" key="19">
    <source>
        <dbReference type="RuleBase" id="RU003750"/>
    </source>
</evidence>
<dbReference type="RefSeq" id="WP_057906755.1">
    <property type="nucleotide sequence ID" value="NZ_AYYZ01000029.1"/>
</dbReference>
<keyword evidence="12 20" id="KW-1133">Transmembrane helix</keyword>